<dbReference type="AlphaFoldDB" id="A0A7J6C1R1"/>
<feature type="region of interest" description="Disordered" evidence="1">
    <location>
        <begin position="215"/>
        <end position="280"/>
    </location>
</feature>
<dbReference type="Proteomes" id="UP000579812">
    <property type="component" value="Unassembled WGS sequence"/>
</dbReference>
<proteinExistence type="predicted"/>
<dbReference type="EMBL" id="JAAMOB010000019">
    <property type="protein sequence ID" value="KAF4100991.1"/>
    <property type="molecule type" value="Genomic_DNA"/>
</dbReference>
<reference evidence="2 3" key="1">
    <citation type="submission" date="2020-04" db="EMBL/GenBank/DDBJ databases">
        <title>Chromosome-level genome assembly of a cyprinid fish Onychostoma macrolepis by integration of Nanopore Sequencing, Bionano and Hi-C technology.</title>
        <authorList>
            <person name="Wang D."/>
        </authorList>
    </citation>
    <scope>NUCLEOTIDE SEQUENCE [LARGE SCALE GENOMIC DNA]</scope>
    <source>
        <strain evidence="2">SWU-2019</strain>
        <tissue evidence="2">Muscle</tissue>
    </source>
</reference>
<evidence type="ECO:0000313" key="3">
    <source>
        <dbReference type="Proteomes" id="UP000579812"/>
    </source>
</evidence>
<name>A0A7J6C1R1_9TELE</name>
<dbReference type="PANTHER" id="PTHR47308:SF1">
    <property type="entry name" value="NUCLEAR GTPASE SLIP-GC"/>
    <property type="match status" value="1"/>
</dbReference>
<dbReference type="InterPro" id="IPR053082">
    <property type="entry name" value="Nuclear_GTPase_SLIP-GC"/>
</dbReference>
<dbReference type="InterPro" id="IPR038765">
    <property type="entry name" value="Papain-like_cys_pep_sf"/>
</dbReference>
<dbReference type="GO" id="GO:0003924">
    <property type="term" value="F:GTPase activity"/>
    <property type="evidence" value="ECO:0007669"/>
    <property type="project" value="TreeGrafter"/>
</dbReference>
<keyword evidence="3" id="KW-1185">Reference proteome</keyword>
<feature type="compositionally biased region" description="Polar residues" evidence="1">
    <location>
        <begin position="233"/>
        <end position="242"/>
    </location>
</feature>
<dbReference type="SUPFAM" id="SSF54001">
    <property type="entry name" value="Cysteine proteinases"/>
    <property type="match status" value="1"/>
</dbReference>
<sequence length="596" mass="67165">MTRLHLIKPSKACWGKPLTQSQRKLMAQVRSANADDEVALVGSIVIKQKDLITLTNLCEVEGNVLNSCFCVLQQIALSQNVDIYPVDSHAIVTWLPPICAHPMDHLPPEIMSKDAVVFPSWVPGHWMLCVLEMALTLPYTEKLLRACVLGHGQNSILRTLGIYLDKRESCSCGVFILMYVILGGTFDFSESDIPSIRRWWSVLLLKKFPPRSVMEIQQRKRRRTDKPHKTELTNHPTMANQGTKRKPDHESSDSEPPLTTGAKRKPDHESSDSEPPLTTDAKIISKAKQIMTRVTDNLVHTIIMHKDIISKINKMNTVNRKKETIGIFGKSGEGKSYLLSAILGKRNLLPSGCFGACTAVLTQVEANLTDSNYTAEIELFSKEEWEEQLNKLHTIVSDENAERNEDFEIAEEKITALYGADAVEELMGPGGECKSINFICTKTDEIDPVAFMRAKRLTGIQNLEEKEKKKMCVSLRNECAKKSVKEKFENSEIKKRFSTDNTFLQVFSVSSKAFFDTSLNLESTETEIPKLQDDLRNLNKSINRQLTREYINEAKGVMSLIQSVQLDKDKKAAEMKNSIRKELGSNLKSIYNADSL</sequence>
<evidence type="ECO:0000313" key="2">
    <source>
        <dbReference type="EMBL" id="KAF4100991.1"/>
    </source>
</evidence>
<evidence type="ECO:0000256" key="1">
    <source>
        <dbReference type="SAM" id="MobiDB-lite"/>
    </source>
</evidence>
<dbReference type="PANTHER" id="PTHR47308">
    <property type="entry name" value="NUCLEAR GTPASE SLIP-GC"/>
    <property type="match status" value="1"/>
</dbReference>
<protein>
    <submittedName>
        <fullName evidence="2">Uncharacterized protein</fullName>
    </submittedName>
</protein>
<accession>A0A7J6C1R1</accession>
<comment type="caution">
    <text evidence="2">The sequence shown here is derived from an EMBL/GenBank/DDBJ whole genome shotgun (WGS) entry which is preliminary data.</text>
</comment>
<gene>
    <name evidence="2" type="ORF">G5714_019187</name>
</gene>
<organism evidence="2 3">
    <name type="scientific">Onychostoma macrolepis</name>
    <dbReference type="NCBI Taxonomy" id="369639"/>
    <lineage>
        <taxon>Eukaryota</taxon>
        <taxon>Metazoa</taxon>
        <taxon>Chordata</taxon>
        <taxon>Craniata</taxon>
        <taxon>Vertebrata</taxon>
        <taxon>Euteleostomi</taxon>
        <taxon>Actinopterygii</taxon>
        <taxon>Neopterygii</taxon>
        <taxon>Teleostei</taxon>
        <taxon>Ostariophysi</taxon>
        <taxon>Cypriniformes</taxon>
        <taxon>Cyprinidae</taxon>
        <taxon>Acrossocheilinae</taxon>
        <taxon>Onychostoma</taxon>
    </lineage>
</organism>
<dbReference type="Gene3D" id="3.40.395.10">
    <property type="entry name" value="Adenoviral Proteinase, Chain A"/>
    <property type="match status" value="1"/>
</dbReference>